<gene>
    <name evidence="2" type="ORF">ABVK25_010701</name>
</gene>
<feature type="region of interest" description="Disordered" evidence="1">
    <location>
        <begin position="1"/>
        <end position="26"/>
    </location>
</feature>
<keyword evidence="3" id="KW-1185">Reference proteome</keyword>
<accession>A0ABR4AU68</accession>
<organism evidence="2 3">
    <name type="scientific">Lepraria finkii</name>
    <dbReference type="NCBI Taxonomy" id="1340010"/>
    <lineage>
        <taxon>Eukaryota</taxon>
        <taxon>Fungi</taxon>
        <taxon>Dikarya</taxon>
        <taxon>Ascomycota</taxon>
        <taxon>Pezizomycotina</taxon>
        <taxon>Lecanoromycetes</taxon>
        <taxon>OSLEUM clade</taxon>
        <taxon>Lecanoromycetidae</taxon>
        <taxon>Lecanorales</taxon>
        <taxon>Lecanorineae</taxon>
        <taxon>Stereocaulaceae</taxon>
        <taxon>Lepraria</taxon>
    </lineage>
</organism>
<evidence type="ECO:0000313" key="3">
    <source>
        <dbReference type="Proteomes" id="UP001590951"/>
    </source>
</evidence>
<protein>
    <submittedName>
        <fullName evidence="2">Uncharacterized protein</fullName>
    </submittedName>
</protein>
<dbReference type="Proteomes" id="UP001590951">
    <property type="component" value="Unassembled WGS sequence"/>
</dbReference>
<evidence type="ECO:0000313" key="2">
    <source>
        <dbReference type="EMBL" id="KAL2049030.1"/>
    </source>
</evidence>
<name>A0ABR4AU68_9LECA</name>
<feature type="compositionally biased region" description="Polar residues" evidence="1">
    <location>
        <begin position="10"/>
        <end position="24"/>
    </location>
</feature>
<proteinExistence type="predicted"/>
<dbReference type="EMBL" id="JBHFEH010000073">
    <property type="protein sequence ID" value="KAL2049030.1"/>
    <property type="molecule type" value="Genomic_DNA"/>
</dbReference>
<reference evidence="2 3" key="1">
    <citation type="submission" date="2024-09" db="EMBL/GenBank/DDBJ databases">
        <title>Rethinking Asexuality: The Enigmatic Case of Functional Sexual Genes in Lepraria (Stereocaulaceae).</title>
        <authorList>
            <person name="Doellman M."/>
            <person name="Sun Y."/>
            <person name="Barcenas-Pena A."/>
            <person name="Lumbsch H.T."/>
            <person name="Grewe F."/>
        </authorList>
    </citation>
    <scope>NUCLEOTIDE SEQUENCE [LARGE SCALE GENOMIC DNA]</scope>
    <source>
        <strain evidence="2 3">Grewe 0041</strain>
    </source>
</reference>
<comment type="caution">
    <text evidence="2">The sequence shown here is derived from an EMBL/GenBank/DDBJ whole genome shotgun (WGS) entry which is preliminary data.</text>
</comment>
<sequence length="135" mass="14560">MTISALMAASETQSPDAPSDTSGNGRIEAMLPVILRTTDEKKRCGDTSDNARKEAYLNASGPSISREKVANAEIGKASSISVGANELVTCVREATFISFPLHICQPLYAHCRGSYSLGTNFNTPYRPEHDLRAHC</sequence>
<evidence type="ECO:0000256" key="1">
    <source>
        <dbReference type="SAM" id="MobiDB-lite"/>
    </source>
</evidence>